<sequence>MDRQKDFYHCKQLIIIWKSLRSGGGRSGNPSFWQVPLLPSSSAESDRSEMRSKYIHVVATMKKVKMLLATASLKLHVSPAAMELLGRCAMCFVATLFKAWRVKMNRLAAQHHLCLYERLQLLIDEQDKEYEELQLRITALTTEYDGGRRTMEQFLRAVAYLVSKEENN</sequence>
<proteinExistence type="predicted"/>
<protein>
    <submittedName>
        <fullName evidence="2">Uncharacterized protein</fullName>
    </submittedName>
</protein>
<keyword evidence="1" id="KW-0175">Coiled coil</keyword>
<accession>A0A0V0ZAC4</accession>
<evidence type="ECO:0000313" key="2">
    <source>
        <dbReference type="EMBL" id="KRY09361.1"/>
    </source>
</evidence>
<reference evidence="2 3" key="1">
    <citation type="submission" date="2015-01" db="EMBL/GenBank/DDBJ databases">
        <title>Evolution of Trichinella species and genotypes.</title>
        <authorList>
            <person name="Korhonen P.K."/>
            <person name="Edoardo P."/>
            <person name="Giuseppe L.R."/>
            <person name="Gasser R.B."/>
        </authorList>
    </citation>
    <scope>NUCLEOTIDE SEQUENCE [LARGE SCALE GENOMIC DNA]</scope>
    <source>
        <strain evidence="2">ISS2496</strain>
    </source>
</reference>
<dbReference type="EMBL" id="JYDQ01000277">
    <property type="protein sequence ID" value="KRY09361.1"/>
    <property type="molecule type" value="Genomic_DNA"/>
</dbReference>
<comment type="caution">
    <text evidence="2">The sequence shown here is derived from an EMBL/GenBank/DDBJ whole genome shotgun (WGS) entry which is preliminary data.</text>
</comment>
<name>A0A0V0ZAC4_9BILA</name>
<gene>
    <name evidence="2" type="ORF">T12_15321</name>
</gene>
<evidence type="ECO:0000313" key="3">
    <source>
        <dbReference type="Proteomes" id="UP000054783"/>
    </source>
</evidence>
<keyword evidence="3" id="KW-1185">Reference proteome</keyword>
<dbReference type="Proteomes" id="UP000054783">
    <property type="component" value="Unassembled WGS sequence"/>
</dbReference>
<dbReference type="AlphaFoldDB" id="A0A0V0ZAC4"/>
<dbReference type="OrthoDB" id="5928896at2759"/>
<organism evidence="2 3">
    <name type="scientific">Trichinella patagoniensis</name>
    <dbReference type="NCBI Taxonomy" id="990121"/>
    <lineage>
        <taxon>Eukaryota</taxon>
        <taxon>Metazoa</taxon>
        <taxon>Ecdysozoa</taxon>
        <taxon>Nematoda</taxon>
        <taxon>Enoplea</taxon>
        <taxon>Dorylaimia</taxon>
        <taxon>Trichinellida</taxon>
        <taxon>Trichinellidae</taxon>
        <taxon>Trichinella</taxon>
    </lineage>
</organism>
<evidence type="ECO:0000256" key="1">
    <source>
        <dbReference type="SAM" id="Coils"/>
    </source>
</evidence>
<feature type="coiled-coil region" evidence="1">
    <location>
        <begin position="116"/>
        <end position="143"/>
    </location>
</feature>